<sequence>MAAAPDGRRGRCCWRRARRFAVTALLAATAAVQLLPTGVLAARGPASWDDVSASSGISRDRSTRYGGVLVADIDGDGFYDVLAPGHDVSTVEVYWNNQNGKYTRGADLRPFLDDVHGFTAGDVDGDGDLEVIHAVGGGNGLTPFAPIFYGSAGRNLTPEDVGLDVVGGRGRSPRLVDLDGDGDLDLIVVNYEVVTASNGDTARQHVFENTGGGNFVRRFDSGIDDVAVERLILTDADGDGRLDIVAYPFFRILLSTGDFSFRDATRELLWRIPSFGSRFINVRAAAELDYDNDGRMDLYLAMGTRNDALLRNVGFGYEEVSTAAGIPTGGNHQGVTVGDFNNDGHSDVFVVRAGPTRLPDLLLTANGAGGFTSSTTHGATTAPDNGQGDMATAYDSNRDGRLDLLVSSGQDVGPPSTWGTLNLFQNNVAYTWDGRYFVVRVGRSPNGRATALGALLTLRTNDNGAQYIRRVGSAGGTFTQSALDIVHFGVGWATWVDRLTVRWSDGSVVVQDNVGVTNRVIEVGLL</sequence>
<dbReference type="Proteomes" id="UP000798662">
    <property type="component" value="Chromosome 1"/>
</dbReference>
<evidence type="ECO:0000313" key="2">
    <source>
        <dbReference type="Proteomes" id="UP000798662"/>
    </source>
</evidence>
<reference evidence="1" key="1">
    <citation type="submission" date="2019-11" db="EMBL/GenBank/DDBJ databases">
        <title>Nori genome reveals adaptations in red seaweeds to the harsh intertidal environment.</title>
        <authorList>
            <person name="Wang D."/>
            <person name="Mao Y."/>
        </authorList>
    </citation>
    <scope>NUCLEOTIDE SEQUENCE</scope>
    <source>
        <tissue evidence="1">Gametophyte</tissue>
    </source>
</reference>
<name>A0ACC3BPH1_PYRYE</name>
<gene>
    <name evidence="1" type="ORF">I4F81_002223</name>
</gene>
<accession>A0ACC3BPH1</accession>
<evidence type="ECO:0000313" key="1">
    <source>
        <dbReference type="EMBL" id="KAK1859629.1"/>
    </source>
</evidence>
<protein>
    <submittedName>
        <fullName evidence="1">Uncharacterized protein</fullName>
    </submittedName>
</protein>
<proteinExistence type="predicted"/>
<comment type="caution">
    <text evidence="1">The sequence shown here is derived from an EMBL/GenBank/DDBJ whole genome shotgun (WGS) entry which is preliminary data.</text>
</comment>
<organism evidence="1 2">
    <name type="scientific">Pyropia yezoensis</name>
    <name type="common">Susabi-nori</name>
    <name type="synonym">Porphyra yezoensis</name>
    <dbReference type="NCBI Taxonomy" id="2788"/>
    <lineage>
        <taxon>Eukaryota</taxon>
        <taxon>Rhodophyta</taxon>
        <taxon>Bangiophyceae</taxon>
        <taxon>Bangiales</taxon>
        <taxon>Bangiaceae</taxon>
        <taxon>Pyropia</taxon>
    </lineage>
</organism>
<keyword evidence="2" id="KW-1185">Reference proteome</keyword>
<dbReference type="EMBL" id="CM020618">
    <property type="protein sequence ID" value="KAK1859629.1"/>
    <property type="molecule type" value="Genomic_DNA"/>
</dbReference>